<keyword evidence="3" id="KW-1185">Reference proteome</keyword>
<gene>
    <name evidence="2" type="ORF">Voc01_032350</name>
</gene>
<dbReference type="EMBL" id="BOPH01000039">
    <property type="protein sequence ID" value="GIJ68318.1"/>
    <property type="molecule type" value="Genomic_DNA"/>
</dbReference>
<evidence type="ECO:0000259" key="1">
    <source>
        <dbReference type="Pfam" id="PF13569"/>
    </source>
</evidence>
<reference evidence="2" key="1">
    <citation type="submission" date="2021-01" db="EMBL/GenBank/DDBJ databases">
        <title>Whole genome shotgun sequence of Virgisporangium ochraceum NBRC 16418.</title>
        <authorList>
            <person name="Komaki H."/>
            <person name="Tamura T."/>
        </authorList>
    </citation>
    <scope>NUCLEOTIDE SEQUENCE</scope>
    <source>
        <strain evidence="2">NBRC 16418</strain>
    </source>
</reference>
<feature type="domain" description="DUF4132" evidence="1">
    <location>
        <begin position="842"/>
        <end position="1028"/>
    </location>
</feature>
<evidence type="ECO:0000313" key="2">
    <source>
        <dbReference type="EMBL" id="GIJ68318.1"/>
    </source>
</evidence>
<comment type="caution">
    <text evidence="2">The sequence shown here is derived from an EMBL/GenBank/DDBJ whole genome shotgun (WGS) entry which is preliminary data.</text>
</comment>
<evidence type="ECO:0000313" key="3">
    <source>
        <dbReference type="Proteomes" id="UP000635606"/>
    </source>
</evidence>
<dbReference type="InterPro" id="IPR025406">
    <property type="entry name" value="DUF4132"/>
</dbReference>
<proteinExistence type="predicted"/>
<protein>
    <recommendedName>
        <fullName evidence="1">DUF4132 domain-containing protein</fullName>
    </recommendedName>
</protein>
<dbReference type="Pfam" id="PF13569">
    <property type="entry name" value="DUF4132"/>
    <property type="match status" value="1"/>
</dbReference>
<sequence>MAVDEDAFVVPSSWYRSRVPRRGSPGVRPVGPAPTAAAGAAAVLAGSDRVLRETLGFPETDPEIAEAGFAYLDGRISPLGAAAVAVAAIRYTSYKDRDRLTVFADAWFAAPGPAFAAEAFAAMMSMSLEQVAAPAQGQPRQNAFHQPVRWYVPGAQANHWYTELILGGALRLRVLLAGLPEAEYAGVVAALEGARGAGLVRRVATSCLAPDRVDWVSDDCAAVGAAGAADLASTLMYAVSTPGHVESIHDLVQPWWVQYRKPVLPTVVEAMGPAAAGLVAEWLDYEHSRTDFRRRLTSALAVLPGDEAFRHLVERADDTLVRPAVLDAARRFPRRGLRLLAADGRRPVVELLRTHVSGFPELAAELAPTLPPDARARVEKILAEGEGVVDAPAASLPPVLADPPWLRRRSAVRPVVVEVPAPVEPTTVRWLPGERDKWLATDRFQSWRRLPWETQAEHVRAGTASWYDAQAFFLRAPEELARPLIGAWRVPNTWGAGDWTPRLAARFEVDALPVLLDLAQRKPVTCAAALLPFGSPEIVLLMADWFGRLKSVRATGHAYFVRHAGVSARTLVPAALAKPGTGRRQAEHALRALAAAGHGDGVRAAAAAHGGQAVAAIDTLLGTDPVDILPARVPVVPVWADPAALPRVRLRAGGVMPAAAAGHLLTMLAMSRLSEPYAGIEQVRAAAEPDDLAGFAWALFRLWQASGSPAKDGWVLDALGLLGDDETVRRFTPVIRAWPGEGGHSRAVAGLDVLAAIGTDVALIHLNGIAQKVKFRALRDRAAEKIDEVAEALGLTAEQLADRLVPDLGLDGSGGLTLDFGPRQFSVRFDELLKPYVVDGAGNRRKDLPKPAASDDADLAAAARQRFSALKKDVRAVAADQIHRLERAMVTRRRWSVREFRELFVAHPLLVHVVRRLVWLVHDGAGPDAGTVTGAIRVAEDRTFADVADEPVTLPDTATVSVAHPMLLGADLAAWADLFADYEILPPFPQLAREVHRLAPGDESGDLDRFAGRVVETVRLLQLERSGWERQHPQDAGWQGYWQLDLPDGTTATLGMDPGMIVGNVNFAPEQKITHVSLYPGADRLDPLVLSEIIRDLEAVTG</sequence>
<name>A0A8J3ZUI7_9ACTN</name>
<dbReference type="Proteomes" id="UP000635606">
    <property type="component" value="Unassembled WGS sequence"/>
</dbReference>
<dbReference type="RefSeq" id="WP_203928267.1">
    <property type="nucleotide sequence ID" value="NZ_BOPH01000039.1"/>
</dbReference>
<accession>A0A8J3ZUI7</accession>
<dbReference type="AlphaFoldDB" id="A0A8J3ZUI7"/>
<organism evidence="2 3">
    <name type="scientific">Virgisporangium ochraceum</name>
    <dbReference type="NCBI Taxonomy" id="65505"/>
    <lineage>
        <taxon>Bacteria</taxon>
        <taxon>Bacillati</taxon>
        <taxon>Actinomycetota</taxon>
        <taxon>Actinomycetes</taxon>
        <taxon>Micromonosporales</taxon>
        <taxon>Micromonosporaceae</taxon>
        <taxon>Virgisporangium</taxon>
    </lineage>
</organism>